<sequence length="104" mass="11105">MADQKNEKLSSGSMKNDVALIKAAFNDNAEIQGLRKDYGSSGFFTVVIVAIVLAMPLLLGLYALGRKAKEEKSEEAVNGMVGTIMLLVGTLVVLLAYISIATVR</sequence>
<protein>
    <submittedName>
        <fullName evidence="2">Uncharacterized protein</fullName>
    </submittedName>
</protein>
<feature type="transmembrane region" description="Helical" evidence="1">
    <location>
        <begin position="76"/>
        <end position="100"/>
    </location>
</feature>
<evidence type="ECO:0000313" key="2">
    <source>
        <dbReference type="EMBL" id="SUX23010.1"/>
    </source>
</evidence>
<feature type="transmembrane region" description="Helical" evidence="1">
    <location>
        <begin position="43"/>
        <end position="64"/>
    </location>
</feature>
<dbReference type="RefSeq" id="WP_115611676.1">
    <property type="nucleotide sequence ID" value="NZ_JBHLZC010000005.1"/>
</dbReference>
<dbReference type="EMBL" id="UFUW01000001">
    <property type="protein sequence ID" value="SUX23010.1"/>
    <property type="molecule type" value="Genomic_DNA"/>
</dbReference>
<proteinExistence type="predicted"/>
<keyword evidence="1" id="KW-0472">Membrane</keyword>
<keyword evidence="1" id="KW-1133">Transmembrane helix</keyword>
<keyword evidence="3" id="KW-1185">Reference proteome</keyword>
<accession>A0A381E8U1</accession>
<gene>
    <name evidence="2" type="ORF">NCTC13294_01396</name>
</gene>
<dbReference type="AlphaFoldDB" id="A0A381E8U1"/>
<keyword evidence="1" id="KW-0812">Transmembrane</keyword>
<evidence type="ECO:0000313" key="3">
    <source>
        <dbReference type="Proteomes" id="UP000254572"/>
    </source>
</evidence>
<organism evidence="2 3">
    <name type="scientific">Cardiobacterium valvarum</name>
    <dbReference type="NCBI Taxonomy" id="194702"/>
    <lineage>
        <taxon>Bacteria</taxon>
        <taxon>Pseudomonadati</taxon>
        <taxon>Pseudomonadota</taxon>
        <taxon>Gammaproteobacteria</taxon>
        <taxon>Cardiobacteriales</taxon>
        <taxon>Cardiobacteriaceae</taxon>
        <taxon>Cardiobacterium</taxon>
    </lineage>
</organism>
<reference evidence="2 3" key="1">
    <citation type="submission" date="2018-06" db="EMBL/GenBank/DDBJ databases">
        <authorList>
            <consortium name="Pathogen Informatics"/>
            <person name="Doyle S."/>
        </authorList>
    </citation>
    <scope>NUCLEOTIDE SEQUENCE [LARGE SCALE GENOMIC DNA]</scope>
    <source>
        <strain evidence="2 3">NCTC13294</strain>
    </source>
</reference>
<name>A0A381E8U1_9GAMM</name>
<evidence type="ECO:0000256" key="1">
    <source>
        <dbReference type="SAM" id="Phobius"/>
    </source>
</evidence>
<dbReference type="Proteomes" id="UP000254572">
    <property type="component" value="Unassembled WGS sequence"/>
</dbReference>